<reference evidence="13 14" key="1">
    <citation type="submission" date="2019-04" db="EMBL/GenBank/DDBJ databases">
        <title>Azoarcus rhizosphaerae sp. nov. isolated from rhizosphere of Ficus religiosa.</title>
        <authorList>
            <person name="Lin S.-Y."/>
            <person name="Hameed A."/>
            <person name="Hsu Y.-H."/>
            <person name="Young C.-C."/>
        </authorList>
    </citation>
    <scope>NUCLEOTIDE SEQUENCE [LARGE SCALE GENOMIC DNA]</scope>
    <source>
        <strain evidence="13 14">CC-YHH848</strain>
    </source>
</reference>
<dbReference type="InterPro" id="IPR050790">
    <property type="entry name" value="ExbB/TolQ_transport"/>
</dbReference>
<keyword evidence="9" id="KW-0653">Protein transport</keyword>
<evidence type="ECO:0000259" key="12">
    <source>
        <dbReference type="Pfam" id="PF01618"/>
    </source>
</evidence>
<dbReference type="PANTHER" id="PTHR30625:SF3">
    <property type="entry name" value="TOL-PAL SYSTEM PROTEIN TOLQ"/>
    <property type="match status" value="1"/>
</dbReference>
<feature type="transmembrane region" description="Helical" evidence="11">
    <location>
        <begin position="181"/>
        <end position="203"/>
    </location>
</feature>
<dbReference type="GO" id="GO:0017038">
    <property type="term" value="P:protein import"/>
    <property type="evidence" value="ECO:0007669"/>
    <property type="project" value="TreeGrafter"/>
</dbReference>
<evidence type="ECO:0000256" key="6">
    <source>
        <dbReference type="ARBA" id="ARBA00022989"/>
    </source>
</evidence>
<dbReference type="GO" id="GO:0051301">
    <property type="term" value="P:cell division"/>
    <property type="evidence" value="ECO:0007669"/>
    <property type="project" value="UniProtKB-KW"/>
</dbReference>
<dbReference type="GO" id="GO:0043213">
    <property type="term" value="P:bacteriocin transport"/>
    <property type="evidence" value="ECO:0007669"/>
    <property type="project" value="InterPro"/>
</dbReference>
<organism evidence="13 14">
    <name type="scientific">Pseudothauera rhizosphaerae</name>
    <dbReference type="NCBI Taxonomy" id="2565932"/>
    <lineage>
        <taxon>Bacteria</taxon>
        <taxon>Pseudomonadati</taxon>
        <taxon>Pseudomonadota</taxon>
        <taxon>Betaproteobacteria</taxon>
        <taxon>Rhodocyclales</taxon>
        <taxon>Zoogloeaceae</taxon>
        <taxon>Pseudothauera</taxon>
    </lineage>
</organism>
<name>A0A4S4B398_9RHOO</name>
<comment type="similarity">
    <text evidence="9">Belongs to the exbB/tolQ family.</text>
</comment>
<keyword evidence="9" id="KW-0813">Transport</keyword>
<feature type="domain" description="MotA/TolQ/ExbB proton channel" evidence="12">
    <location>
        <begin position="93"/>
        <end position="218"/>
    </location>
</feature>
<evidence type="ECO:0000313" key="13">
    <source>
        <dbReference type="EMBL" id="THF65381.1"/>
    </source>
</evidence>
<evidence type="ECO:0000256" key="3">
    <source>
        <dbReference type="ARBA" id="ARBA00022519"/>
    </source>
</evidence>
<dbReference type="PANTHER" id="PTHR30625">
    <property type="entry name" value="PROTEIN TOLQ"/>
    <property type="match status" value="1"/>
</dbReference>
<dbReference type="InterPro" id="IPR014163">
    <property type="entry name" value="Tol-Pal_TolQ"/>
</dbReference>
<evidence type="ECO:0000313" key="14">
    <source>
        <dbReference type="Proteomes" id="UP000307956"/>
    </source>
</evidence>
<keyword evidence="2" id="KW-1003">Cell membrane</keyword>
<evidence type="ECO:0000256" key="1">
    <source>
        <dbReference type="ARBA" id="ARBA00004651"/>
    </source>
</evidence>
<comment type="subcellular location">
    <subcellularLocation>
        <location evidence="1">Cell membrane</location>
        <topology evidence="1">Multi-pass membrane protein</topology>
    </subcellularLocation>
    <subcellularLocation>
        <location evidence="9">Membrane</location>
        <topology evidence="9">Multi-pass membrane protein</topology>
    </subcellularLocation>
</comment>
<gene>
    <name evidence="13" type="primary">tolQ</name>
    <name evidence="13" type="ORF">E6O51_01920</name>
</gene>
<evidence type="ECO:0000256" key="5">
    <source>
        <dbReference type="ARBA" id="ARBA00022692"/>
    </source>
</evidence>
<proteinExistence type="inferred from homology"/>
<keyword evidence="8" id="KW-0131">Cell cycle</keyword>
<evidence type="ECO:0000256" key="2">
    <source>
        <dbReference type="ARBA" id="ARBA00022475"/>
    </source>
</evidence>
<keyword evidence="6 11" id="KW-1133">Transmembrane helix</keyword>
<evidence type="ECO:0000256" key="11">
    <source>
        <dbReference type="SAM" id="Phobius"/>
    </source>
</evidence>
<dbReference type="InterPro" id="IPR002898">
    <property type="entry name" value="MotA_ExbB_proton_chnl"/>
</dbReference>
<evidence type="ECO:0000256" key="8">
    <source>
        <dbReference type="ARBA" id="ARBA00023306"/>
    </source>
</evidence>
<dbReference type="NCBIfam" id="TIGR02796">
    <property type="entry name" value="tolQ"/>
    <property type="match status" value="1"/>
</dbReference>
<feature type="transmembrane region" description="Helical" evidence="11">
    <location>
        <begin position="22"/>
        <end position="47"/>
    </location>
</feature>
<keyword evidence="5 11" id="KW-0812">Transmembrane</keyword>
<keyword evidence="4" id="KW-0132">Cell division</keyword>
<accession>A0A4S4B398</accession>
<keyword evidence="3" id="KW-0997">Cell inner membrane</keyword>
<dbReference type="AlphaFoldDB" id="A0A4S4B398"/>
<dbReference type="Proteomes" id="UP000307956">
    <property type="component" value="Unassembled WGS sequence"/>
</dbReference>
<dbReference type="OrthoDB" id="9805133at2"/>
<evidence type="ECO:0000256" key="9">
    <source>
        <dbReference type="RuleBase" id="RU004057"/>
    </source>
</evidence>
<evidence type="ECO:0000256" key="4">
    <source>
        <dbReference type="ARBA" id="ARBA00022618"/>
    </source>
</evidence>
<evidence type="ECO:0000256" key="7">
    <source>
        <dbReference type="ARBA" id="ARBA00023136"/>
    </source>
</evidence>
<keyword evidence="7 11" id="KW-0472">Membrane</keyword>
<sequence>MSAPLPSSPLSIWSLVADASPLVQAVMLILLLASVASWAVIFLRGAVLRRAYGRQRACLEDFRRHADPVALHRTPPSAWQARPAADEDGLPRIFHAGCAAFMHQLESGEDDAEIVLDDVDRALHVAIAEEQERLEQGLSFLATVGSVSPYIGLFGTVWGIMNAFIGLSQVQQVSINTVAPGIAEALVATAIGLFAAIPAVMAYNRLSARVRALSARFEAFASELETRLHRHLRRHGGTAPGSTAVPASGLPI</sequence>
<dbReference type="RefSeq" id="WP_136383274.1">
    <property type="nucleotide sequence ID" value="NZ_SSOD01000001.1"/>
</dbReference>
<keyword evidence="14" id="KW-1185">Reference proteome</keyword>
<feature type="region of interest" description="Disordered" evidence="10">
    <location>
        <begin position="233"/>
        <end position="252"/>
    </location>
</feature>
<feature type="transmembrane region" description="Helical" evidence="11">
    <location>
        <begin position="140"/>
        <end position="161"/>
    </location>
</feature>
<evidence type="ECO:0000256" key="10">
    <source>
        <dbReference type="SAM" id="MobiDB-lite"/>
    </source>
</evidence>
<dbReference type="Pfam" id="PF01618">
    <property type="entry name" value="MotA_ExbB"/>
    <property type="match status" value="1"/>
</dbReference>
<dbReference type="EMBL" id="SSOD01000001">
    <property type="protein sequence ID" value="THF65381.1"/>
    <property type="molecule type" value="Genomic_DNA"/>
</dbReference>
<dbReference type="GO" id="GO:0005886">
    <property type="term" value="C:plasma membrane"/>
    <property type="evidence" value="ECO:0007669"/>
    <property type="project" value="UniProtKB-SubCell"/>
</dbReference>
<protein>
    <submittedName>
        <fullName evidence="13">Protein TolQ</fullName>
    </submittedName>
</protein>
<comment type="caution">
    <text evidence="13">The sequence shown here is derived from an EMBL/GenBank/DDBJ whole genome shotgun (WGS) entry which is preliminary data.</text>
</comment>